<dbReference type="EMBL" id="SXFB01000028">
    <property type="protein sequence ID" value="NFV28018.1"/>
    <property type="molecule type" value="Genomic_DNA"/>
</dbReference>
<dbReference type="RefSeq" id="WP_003373783.1">
    <property type="nucleotide sequence ID" value="NZ_CP010520.1"/>
</dbReference>
<evidence type="ECO:0000259" key="2">
    <source>
        <dbReference type="PROSITE" id="PS51099"/>
    </source>
</evidence>
<dbReference type="Proteomes" id="UP000486903">
    <property type="component" value="Unassembled WGS sequence"/>
</dbReference>
<organism evidence="4 6">
    <name type="scientific">Clostridium botulinum</name>
    <dbReference type="NCBI Taxonomy" id="1491"/>
    <lineage>
        <taxon>Bacteria</taxon>
        <taxon>Bacillati</taxon>
        <taxon>Bacillota</taxon>
        <taxon>Clostridia</taxon>
        <taxon>Eubacteriales</taxon>
        <taxon>Clostridiaceae</taxon>
        <taxon>Clostridium</taxon>
    </lineage>
</organism>
<proteinExistence type="predicted"/>
<evidence type="ECO:0000313" key="5">
    <source>
        <dbReference type="Proteomes" id="UP000472355"/>
    </source>
</evidence>
<evidence type="ECO:0000313" key="4">
    <source>
        <dbReference type="EMBL" id="NFV28018.1"/>
    </source>
</evidence>
<dbReference type="Proteomes" id="UP000472355">
    <property type="component" value="Unassembled WGS sequence"/>
</dbReference>
<dbReference type="OMA" id="HNIEVTH"/>
<protein>
    <submittedName>
        <fullName evidence="4">PTS sugar transporter subunit IIB</fullName>
    </submittedName>
</protein>
<dbReference type="GO" id="GO:0009401">
    <property type="term" value="P:phosphoenolpyruvate-dependent sugar phosphotransferase system"/>
    <property type="evidence" value="ECO:0007669"/>
    <property type="project" value="InterPro"/>
</dbReference>
<keyword evidence="4" id="KW-0762">Sugar transport</keyword>
<dbReference type="CDD" id="cd05563">
    <property type="entry name" value="PTS_IIB_ascorbate"/>
    <property type="match status" value="1"/>
</dbReference>
<dbReference type="InterPro" id="IPR003501">
    <property type="entry name" value="PTS_EIIB_2/3"/>
</dbReference>
<gene>
    <name evidence="3" type="ORF">EXM65_03740</name>
    <name evidence="4" type="ORF">FDG31_18155</name>
</gene>
<dbReference type="PROSITE" id="PS51099">
    <property type="entry name" value="PTS_EIIB_TYPE_2"/>
    <property type="match status" value="1"/>
</dbReference>
<reference evidence="3 5" key="1">
    <citation type="submission" date="2019-02" db="EMBL/GenBank/DDBJ databases">
        <title>Genome sequencing of Clostridium botulinum clinical isolates.</title>
        <authorList>
            <person name="Brunt J."/>
            <person name="Van Vliet A.H.M."/>
            <person name="Stringer S.C."/>
            <person name="Grant K.A."/>
            <person name="Carter A.C."/>
            <person name="Peck M.W."/>
        </authorList>
    </citation>
    <scope>NUCLEOTIDE SEQUENCE [LARGE SCALE GENOMIC DNA]</scope>
    <source>
        <strain evidence="3 5">H113700579</strain>
    </source>
</reference>
<dbReference type="GO" id="GO:0008982">
    <property type="term" value="F:protein-N(PI)-phosphohistidine-sugar phosphotransferase activity"/>
    <property type="evidence" value="ECO:0007669"/>
    <property type="project" value="InterPro"/>
</dbReference>
<dbReference type="EMBL" id="SGKU01000007">
    <property type="protein sequence ID" value="NFA41719.1"/>
    <property type="molecule type" value="Genomic_DNA"/>
</dbReference>
<sequence>MKKIMAVCGSGLGSSFMVEMNITDVLRELGVDDQYEANHTSLADVTASDADIFVTGIDLADSASHLPELIVLDSLLDRDELKRKIQEKIGL</sequence>
<dbReference type="InterPro" id="IPR013011">
    <property type="entry name" value="PTS_EIIB_2"/>
</dbReference>
<accession>A0A093W552</accession>
<comment type="caution">
    <text evidence="4">The sequence shown here is derived from an EMBL/GenBank/DDBJ whole genome shotgun (WGS) entry which is preliminary data.</text>
</comment>
<name>A0A093W552_CLOBO</name>
<evidence type="ECO:0000256" key="1">
    <source>
        <dbReference type="ARBA" id="ARBA00022679"/>
    </source>
</evidence>
<dbReference type="AlphaFoldDB" id="A0A093W552"/>
<dbReference type="Gene3D" id="3.40.50.2300">
    <property type="match status" value="1"/>
</dbReference>
<reference evidence="4 6" key="2">
    <citation type="submission" date="2019-04" db="EMBL/GenBank/DDBJ databases">
        <title>Genome sequencing of Clostridium botulinum Groups I-IV and Clostridium butyricum.</title>
        <authorList>
            <person name="Brunt J."/>
            <person name="Van Vliet A.H.M."/>
            <person name="Stringer S.C."/>
            <person name="Carter A.T."/>
            <person name="Peck M.W."/>
        </authorList>
    </citation>
    <scope>NUCLEOTIDE SEQUENCE [LARGE SCALE GENOMIC DNA]</scope>
    <source>
        <strain evidence="4 6">BL81</strain>
    </source>
</reference>
<dbReference type="Pfam" id="PF02302">
    <property type="entry name" value="PTS_IIB"/>
    <property type="match status" value="1"/>
</dbReference>
<evidence type="ECO:0000313" key="6">
    <source>
        <dbReference type="Proteomes" id="UP000486903"/>
    </source>
</evidence>
<feature type="domain" description="PTS EIIB type-2" evidence="2">
    <location>
        <begin position="2"/>
        <end position="91"/>
    </location>
</feature>
<dbReference type="SUPFAM" id="SSF52794">
    <property type="entry name" value="PTS system IIB component-like"/>
    <property type="match status" value="1"/>
</dbReference>
<evidence type="ECO:0000313" key="3">
    <source>
        <dbReference type="EMBL" id="NFA41719.1"/>
    </source>
</evidence>
<keyword evidence="4" id="KW-0813">Transport</keyword>
<keyword evidence="1" id="KW-0808">Transferase</keyword>
<dbReference type="InterPro" id="IPR036095">
    <property type="entry name" value="PTS_EIIB-like_sf"/>
</dbReference>